<dbReference type="PANTHER" id="PTHR32468">
    <property type="entry name" value="CATION/H + ANTIPORTER"/>
    <property type="match status" value="1"/>
</dbReference>
<name>A0AAD8LWV0_9APIA</name>
<dbReference type="Pfam" id="PF00999">
    <property type="entry name" value="Na_H_Exchanger"/>
    <property type="match status" value="1"/>
</dbReference>
<evidence type="ECO:0000256" key="9">
    <source>
        <dbReference type="ARBA" id="ARBA00038341"/>
    </source>
</evidence>
<gene>
    <name evidence="13" type="ORF">POM88_054244</name>
</gene>
<keyword evidence="4 10" id="KW-0812">Transmembrane</keyword>
<feature type="transmembrane region" description="Helical" evidence="10">
    <location>
        <begin position="246"/>
        <end position="264"/>
    </location>
</feature>
<dbReference type="InterPro" id="IPR050794">
    <property type="entry name" value="CPA2_transporter"/>
</dbReference>
<protein>
    <submittedName>
        <fullName evidence="13">Cation/H(+) antiporter like</fullName>
    </submittedName>
</protein>
<accession>A0AAD8LWV0</accession>
<evidence type="ECO:0000313" key="14">
    <source>
        <dbReference type="Proteomes" id="UP001237642"/>
    </source>
</evidence>
<keyword evidence="7" id="KW-0406">Ion transport</keyword>
<dbReference type="PANTHER" id="PTHR32468:SF96">
    <property type="entry name" value="CATION_H(+) ANTIPORTER 26-RELATED"/>
    <property type="match status" value="1"/>
</dbReference>
<dbReference type="GO" id="GO:0006813">
    <property type="term" value="P:potassium ion transport"/>
    <property type="evidence" value="ECO:0007669"/>
    <property type="project" value="UniProtKB-KW"/>
</dbReference>
<evidence type="ECO:0000256" key="2">
    <source>
        <dbReference type="ARBA" id="ARBA00022448"/>
    </source>
</evidence>
<dbReference type="InterPro" id="IPR006153">
    <property type="entry name" value="Cation/H_exchanger_TM"/>
</dbReference>
<reference evidence="13" key="1">
    <citation type="submission" date="2023-02" db="EMBL/GenBank/DDBJ databases">
        <title>Genome of toxic invasive species Heracleum sosnowskyi carries increased number of genes despite the absence of recent whole-genome duplications.</title>
        <authorList>
            <person name="Schelkunov M."/>
            <person name="Shtratnikova V."/>
            <person name="Makarenko M."/>
            <person name="Klepikova A."/>
            <person name="Omelchenko D."/>
            <person name="Novikova G."/>
            <person name="Obukhova E."/>
            <person name="Bogdanov V."/>
            <person name="Penin A."/>
            <person name="Logacheva M."/>
        </authorList>
    </citation>
    <scope>NUCLEOTIDE SEQUENCE</scope>
    <source>
        <strain evidence="13">Hsosn_3</strain>
        <tissue evidence="13">Leaf</tissue>
    </source>
</reference>
<dbReference type="InterPro" id="IPR038770">
    <property type="entry name" value="Na+/solute_symporter_sf"/>
</dbReference>
<reference evidence="13" key="2">
    <citation type="submission" date="2023-05" db="EMBL/GenBank/DDBJ databases">
        <authorList>
            <person name="Schelkunov M.I."/>
        </authorList>
    </citation>
    <scope>NUCLEOTIDE SEQUENCE</scope>
    <source>
        <strain evidence="13">Hsosn_3</strain>
        <tissue evidence="13">Leaf</tissue>
    </source>
</reference>
<feature type="transmembrane region" description="Helical" evidence="10">
    <location>
        <begin position="352"/>
        <end position="373"/>
    </location>
</feature>
<feature type="transmembrane region" description="Helical" evidence="10">
    <location>
        <begin position="102"/>
        <end position="122"/>
    </location>
</feature>
<keyword evidence="2" id="KW-0813">Transport</keyword>
<evidence type="ECO:0000256" key="3">
    <source>
        <dbReference type="ARBA" id="ARBA00022538"/>
    </source>
</evidence>
<dbReference type="InterPro" id="IPR057290">
    <property type="entry name" value="CHX17_C"/>
</dbReference>
<evidence type="ECO:0000256" key="4">
    <source>
        <dbReference type="ARBA" id="ARBA00022692"/>
    </source>
</evidence>
<evidence type="ECO:0000256" key="7">
    <source>
        <dbReference type="ARBA" id="ARBA00023065"/>
    </source>
</evidence>
<keyword evidence="6 10" id="KW-1133">Transmembrane helix</keyword>
<feature type="transmembrane region" description="Helical" evidence="10">
    <location>
        <begin position="44"/>
        <end position="63"/>
    </location>
</feature>
<evidence type="ECO:0000256" key="8">
    <source>
        <dbReference type="ARBA" id="ARBA00023136"/>
    </source>
</evidence>
<dbReference type="GO" id="GO:0006885">
    <property type="term" value="P:regulation of pH"/>
    <property type="evidence" value="ECO:0007669"/>
    <property type="project" value="TreeGrafter"/>
</dbReference>
<dbReference type="EMBL" id="JAUIZM010000031">
    <property type="protein sequence ID" value="KAK1351557.1"/>
    <property type="molecule type" value="Genomic_DNA"/>
</dbReference>
<evidence type="ECO:0000259" key="12">
    <source>
        <dbReference type="Pfam" id="PF23259"/>
    </source>
</evidence>
<feature type="transmembrane region" description="Helical" evidence="10">
    <location>
        <begin position="385"/>
        <end position="405"/>
    </location>
</feature>
<proteinExistence type="inferred from homology"/>
<keyword evidence="8 10" id="KW-0472">Membrane</keyword>
<comment type="caution">
    <text evidence="13">The sequence shown here is derived from an EMBL/GenBank/DDBJ whole genome shotgun (WGS) entry which is preliminary data.</text>
</comment>
<dbReference type="GO" id="GO:0015297">
    <property type="term" value="F:antiporter activity"/>
    <property type="evidence" value="ECO:0007669"/>
    <property type="project" value="InterPro"/>
</dbReference>
<feature type="transmembrane region" description="Helical" evidence="10">
    <location>
        <begin position="204"/>
        <end position="226"/>
    </location>
</feature>
<comment type="subcellular location">
    <subcellularLocation>
        <location evidence="1">Membrane</location>
        <topology evidence="1">Multi-pass membrane protein</topology>
    </subcellularLocation>
</comment>
<feature type="domain" description="Cation/H+ exchanger transmembrane" evidence="11">
    <location>
        <begin position="52"/>
        <end position="435"/>
    </location>
</feature>
<keyword evidence="3" id="KW-0633">Potassium transport</keyword>
<keyword evidence="5" id="KW-0630">Potassium</keyword>
<sequence length="807" mass="89151">MNSTTSSNLSFLDCGPVYCEKFRMQVISIGVFAGSNPTQSTLPLLLLQLGLVSSIAGFLEFLFRPLGVPKHVTDILSGILLGPSGVGRNKKFFETLFAPKGAMVLDVYETICMILFSFFVGLRTDVKVIKRAGGLALTMGILCSLLPQIINAIVLRSLTKDIPDDSNLGHSLSVVAGLEGLINFHVVFLTLTDQKFVNTEVGRVALSSSMISGFFSWIMIILRRLVLDIVQGRTTLVIVNPVSRGLMLLCILYVIRPLMFWMITKTPEGKTLKQSYVCWMILMLFGIALYSEVNGMHHVFSSILLGLAVPDGSPLQSGLVNKLEGFVYGVFMPSFIMNVGRRVDIYKLERSLVGKVEVLVATSFLSKLAASLLASTFWDMALTDAFLIGLLVTCQGIFDIQFFTIAEKIESLSTECFTVMVIMAIVLPTIVRPIVAYIYNPSSQFRTAQKRGIHATKYNLEFKILACIHQEDTVPTLIDVLEASNPTRKSPIVAYVLDLVELVGQSIPLFISHKLKTSPSSRSNRTQRIITAFYHYELQNQGLVTVHCFTSVSPFETIHNDICLLALEKSTSLIILSQGMFTDSSIKEMNNNVLENAPCTVGILVDCKGLTESSAAVRPWLCFHVCLIFIGGPDDREALIYCSRMCEHANITLTIIHISEALPSELDLDAMDRFRDTNVYNNRVFYNSESVKEGTDTVRVLQSLNNIDCDLIVVGRKHDAQSSAMTGLADWGEKPPELGVIGDILVSPDIESKAAVMILQAHSSHQEHELLTPPLTPTKNLQYITTVDPDTELSKLRELNPELKVPS</sequence>
<organism evidence="13 14">
    <name type="scientific">Heracleum sosnowskyi</name>
    <dbReference type="NCBI Taxonomy" id="360622"/>
    <lineage>
        <taxon>Eukaryota</taxon>
        <taxon>Viridiplantae</taxon>
        <taxon>Streptophyta</taxon>
        <taxon>Embryophyta</taxon>
        <taxon>Tracheophyta</taxon>
        <taxon>Spermatophyta</taxon>
        <taxon>Magnoliopsida</taxon>
        <taxon>eudicotyledons</taxon>
        <taxon>Gunneridae</taxon>
        <taxon>Pentapetalae</taxon>
        <taxon>asterids</taxon>
        <taxon>campanulids</taxon>
        <taxon>Apiales</taxon>
        <taxon>Apiaceae</taxon>
        <taxon>Apioideae</taxon>
        <taxon>apioid superclade</taxon>
        <taxon>Tordylieae</taxon>
        <taxon>Tordyliinae</taxon>
        <taxon>Heracleum</taxon>
    </lineage>
</organism>
<evidence type="ECO:0000256" key="6">
    <source>
        <dbReference type="ARBA" id="ARBA00022989"/>
    </source>
</evidence>
<feature type="transmembrane region" description="Helical" evidence="10">
    <location>
        <begin position="276"/>
        <end position="293"/>
    </location>
</feature>
<evidence type="ECO:0000313" key="13">
    <source>
        <dbReference type="EMBL" id="KAK1351557.1"/>
    </source>
</evidence>
<dbReference type="Proteomes" id="UP001237642">
    <property type="component" value="Unassembled WGS sequence"/>
</dbReference>
<feature type="transmembrane region" description="Helical" evidence="10">
    <location>
        <begin position="134"/>
        <end position="154"/>
    </location>
</feature>
<dbReference type="Gene3D" id="1.20.1530.20">
    <property type="match status" value="1"/>
</dbReference>
<keyword evidence="14" id="KW-1185">Reference proteome</keyword>
<evidence type="ECO:0000256" key="10">
    <source>
        <dbReference type="SAM" id="Phobius"/>
    </source>
</evidence>
<feature type="transmembrane region" description="Helical" evidence="10">
    <location>
        <begin position="417"/>
        <end position="439"/>
    </location>
</feature>
<dbReference type="GO" id="GO:0012505">
    <property type="term" value="C:endomembrane system"/>
    <property type="evidence" value="ECO:0007669"/>
    <property type="project" value="TreeGrafter"/>
</dbReference>
<feature type="transmembrane region" description="Helical" evidence="10">
    <location>
        <begin position="323"/>
        <end position="340"/>
    </location>
</feature>
<feature type="domain" description="Cation/H(+) antiporter C-terminal" evidence="12">
    <location>
        <begin position="624"/>
        <end position="762"/>
    </location>
</feature>
<feature type="transmembrane region" description="Helical" evidence="10">
    <location>
        <begin position="174"/>
        <end position="192"/>
    </location>
</feature>
<evidence type="ECO:0000256" key="1">
    <source>
        <dbReference type="ARBA" id="ARBA00004141"/>
    </source>
</evidence>
<dbReference type="GO" id="GO:1902600">
    <property type="term" value="P:proton transmembrane transport"/>
    <property type="evidence" value="ECO:0007669"/>
    <property type="project" value="InterPro"/>
</dbReference>
<dbReference type="AlphaFoldDB" id="A0AAD8LWV0"/>
<evidence type="ECO:0000256" key="5">
    <source>
        <dbReference type="ARBA" id="ARBA00022958"/>
    </source>
</evidence>
<comment type="similarity">
    <text evidence="9">Belongs to the monovalent cation:proton antiporter 2 (CPA2) transporter (TC 2.A.37) family. CHX (TC 2.A.37.4) subfamily.</text>
</comment>
<dbReference type="GO" id="GO:0016020">
    <property type="term" value="C:membrane"/>
    <property type="evidence" value="ECO:0007669"/>
    <property type="project" value="UniProtKB-SubCell"/>
</dbReference>
<evidence type="ECO:0000259" key="11">
    <source>
        <dbReference type="Pfam" id="PF00999"/>
    </source>
</evidence>
<dbReference type="Pfam" id="PF23259">
    <property type="entry name" value="CHX17_C"/>
    <property type="match status" value="1"/>
</dbReference>